<dbReference type="Proteomes" id="UP001457282">
    <property type="component" value="Unassembled WGS sequence"/>
</dbReference>
<organism evidence="1 2">
    <name type="scientific">Rubus argutus</name>
    <name type="common">Southern blackberry</name>
    <dbReference type="NCBI Taxonomy" id="59490"/>
    <lineage>
        <taxon>Eukaryota</taxon>
        <taxon>Viridiplantae</taxon>
        <taxon>Streptophyta</taxon>
        <taxon>Embryophyta</taxon>
        <taxon>Tracheophyta</taxon>
        <taxon>Spermatophyta</taxon>
        <taxon>Magnoliopsida</taxon>
        <taxon>eudicotyledons</taxon>
        <taxon>Gunneridae</taxon>
        <taxon>Pentapetalae</taxon>
        <taxon>rosids</taxon>
        <taxon>fabids</taxon>
        <taxon>Rosales</taxon>
        <taxon>Rosaceae</taxon>
        <taxon>Rosoideae</taxon>
        <taxon>Rosoideae incertae sedis</taxon>
        <taxon>Rubus</taxon>
    </lineage>
</organism>
<evidence type="ECO:0000313" key="2">
    <source>
        <dbReference type="Proteomes" id="UP001457282"/>
    </source>
</evidence>
<name>A0AAW1WFI4_RUBAR</name>
<dbReference type="AlphaFoldDB" id="A0AAW1WFI4"/>
<reference evidence="1 2" key="1">
    <citation type="journal article" date="2023" name="G3 (Bethesda)">
        <title>A chromosome-length genome assembly and annotation of blackberry (Rubus argutus, cv. 'Hillquist').</title>
        <authorList>
            <person name="Bruna T."/>
            <person name="Aryal R."/>
            <person name="Dudchenko O."/>
            <person name="Sargent D.J."/>
            <person name="Mead D."/>
            <person name="Buti M."/>
            <person name="Cavallini A."/>
            <person name="Hytonen T."/>
            <person name="Andres J."/>
            <person name="Pham M."/>
            <person name="Weisz D."/>
            <person name="Mascagni F."/>
            <person name="Usai G."/>
            <person name="Natali L."/>
            <person name="Bassil N."/>
            <person name="Fernandez G.E."/>
            <person name="Lomsadze A."/>
            <person name="Armour M."/>
            <person name="Olukolu B."/>
            <person name="Poorten T."/>
            <person name="Britton C."/>
            <person name="Davik J."/>
            <person name="Ashrafi H."/>
            <person name="Aiden E.L."/>
            <person name="Borodovsky M."/>
            <person name="Worthington M."/>
        </authorList>
    </citation>
    <scope>NUCLEOTIDE SEQUENCE [LARGE SCALE GENOMIC DNA]</scope>
    <source>
        <strain evidence="1">PI 553951</strain>
    </source>
</reference>
<proteinExistence type="predicted"/>
<accession>A0AAW1WFI4</accession>
<gene>
    <name evidence="1" type="ORF">M0R45_031227</name>
</gene>
<dbReference type="EMBL" id="JBEDUW010000006">
    <property type="protein sequence ID" value="KAK9922780.1"/>
    <property type="molecule type" value="Genomic_DNA"/>
</dbReference>
<evidence type="ECO:0000313" key="1">
    <source>
        <dbReference type="EMBL" id="KAK9922780.1"/>
    </source>
</evidence>
<comment type="caution">
    <text evidence="1">The sequence shown here is derived from an EMBL/GenBank/DDBJ whole genome shotgun (WGS) entry which is preliminary data.</text>
</comment>
<keyword evidence="2" id="KW-1185">Reference proteome</keyword>
<protein>
    <submittedName>
        <fullName evidence="1">Uncharacterized protein</fullName>
    </submittedName>
</protein>
<sequence length="194" mass="21412">MALVDVTKSCLDSISQISEHIEGSVLYLDAGSTESFQYIGAFPLLLNHGVRAICSLENMCSLDAVVDWNANSDPDRKVVVVTSRLLSDAHRYILRCLSTHPAVRCCSIFTSISELSHSAYPDSPLGPDAFHEYESLLVQDYEELVKKHEKKPTQPGGSNFKDNIKLGDEGWSQLAPSEVDISHRQASLSATRFL</sequence>